<accession>A0AAV0M1S7</accession>
<dbReference type="InterPro" id="IPR032675">
    <property type="entry name" value="LRR_dom_sf"/>
</dbReference>
<proteinExistence type="predicted"/>
<dbReference type="InterPro" id="IPR001810">
    <property type="entry name" value="F-box_dom"/>
</dbReference>
<dbReference type="InterPro" id="IPR053772">
    <property type="entry name" value="At1g61320/At1g61330-like"/>
</dbReference>
<dbReference type="SUPFAM" id="SSF52047">
    <property type="entry name" value="RNI-like"/>
    <property type="match status" value="2"/>
</dbReference>
<reference evidence="2" key="1">
    <citation type="submission" date="2022-08" db="EMBL/GenBank/DDBJ databases">
        <authorList>
            <person name="Gutierrez-Valencia J."/>
        </authorList>
    </citation>
    <scope>NUCLEOTIDE SEQUENCE</scope>
</reference>
<dbReference type="PANTHER" id="PTHR34145:SF68">
    <property type="entry name" value="FBD DOMAIN-CONTAINING PROTEIN"/>
    <property type="match status" value="1"/>
</dbReference>
<dbReference type="InterPro" id="IPR036047">
    <property type="entry name" value="F-box-like_dom_sf"/>
</dbReference>
<dbReference type="PANTHER" id="PTHR34145">
    <property type="entry name" value="OS02G0105600 PROTEIN"/>
    <property type="match status" value="1"/>
</dbReference>
<dbReference type="Pfam" id="PF23622">
    <property type="entry name" value="LRR_At1g61320_AtMIF1"/>
    <property type="match status" value="2"/>
</dbReference>
<protein>
    <recommendedName>
        <fullName evidence="1">F-box domain-containing protein</fullName>
    </recommendedName>
</protein>
<dbReference type="EMBL" id="CAMGYJ010000006">
    <property type="protein sequence ID" value="CAI0440281.1"/>
    <property type="molecule type" value="Genomic_DNA"/>
</dbReference>
<dbReference type="SMART" id="SM00256">
    <property type="entry name" value="FBOX"/>
    <property type="match status" value="1"/>
</dbReference>
<dbReference type="Proteomes" id="UP001154282">
    <property type="component" value="Unassembled WGS sequence"/>
</dbReference>
<name>A0AAV0M1S7_9ROSI</name>
<gene>
    <name evidence="2" type="ORF">LITE_LOCUS26476</name>
</gene>
<dbReference type="Gene3D" id="1.20.1280.50">
    <property type="match status" value="1"/>
</dbReference>
<sequence>MPESIILTKRKAKVTRAASPSPNNVKLLQRKRKDIRSAWPSQQRAGLLKSQRKGGSSKLDCYNPDDRISQLPEEILLLILSFLTIQEAAVTSLLSARWRYLWASVPRLDFNASFFPIELEYLLPVHLTHKYVRRVGKVVRLYKGNSLEELRLQFGLTMKHKRFIDWCVKFALSKQVKKLELNFNLPFERSNNSNKKKLYTFGVRAVDQATPHGSPTRVCRWSSCYFKSLTSLCLRSVSLSGDVLDGLLLNCPVLEMLTLQHVDDLEYVKVVGPSLRLKHLDIEKCFGLKKIELYDASIVSFKRLQCEGHLFMRNLPCLIDLSLTTWSKLTNELHAFSSYLGQLQRLRILVYHILMNDEEIQPIYKLSNLRELEIAHSVELDGDLLRLLPLIDSSPYLEKIVIRILNRSTLEERTSRKFRKVETCVGLEHLKVVSDCSVSVLIDEMLMLPEGSGVGSSTPFSATLCSPNSQSTEGPNFIAYSFGMRSSIILSKRKRKVPGSASTSTHSVKFAKRNRNVIGSDSSSQQSVDLLKIQRKVVRLYKGNSLEEFRLQLGLTKKHKRFVDWCVKFALSKQVKKLELNFNGPHEVCNSNAYHKQLYTFGVRALNQSTPHGSSTPVYRWSLRQFKSLTSLCLRSVSMCGDVLDGILVNCPVLEILTLQHVDDLEYVRVVGPSLRLKHLEIEHCEELTKIELYDASIVSFKRFSFAGDLFMRNLPHLVELSLSTFLKLANEFHAFSSYLGQLECLSIIAYHIRLNDEEIQPIYKLSNLLELEIAHTVGLNDDLLMLLPIIEGSPYLRKIAIRVLKGTSLEERTVEDRKSRKFVKVKSCLDLAHLNVLKLAGYRGRATEDEFISCIIENAAALHTIIIDLNYQPNWPSVDAFFGRREEIHEVEDYVRRHAKEWLEGIIPAHIQLIIV</sequence>
<comment type="caution">
    <text evidence="2">The sequence shown here is derived from an EMBL/GenBank/DDBJ whole genome shotgun (WGS) entry which is preliminary data.</text>
</comment>
<evidence type="ECO:0000313" key="3">
    <source>
        <dbReference type="Proteomes" id="UP001154282"/>
    </source>
</evidence>
<dbReference type="Pfam" id="PF00646">
    <property type="entry name" value="F-box"/>
    <property type="match status" value="1"/>
</dbReference>
<dbReference type="Gene3D" id="3.80.10.10">
    <property type="entry name" value="Ribonuclease Inhibitor"/>
    <property type="match status" value="2"/>
</dbReference>
<dbReference type="PROSITE" id="PS50181">
    <property type="entry name" value="FBOX"/>
    <property type="match status" value="1"/>
</dbReference>
<dbReference type="InterPro" id="IPR055357">
    <property type="entry name" value="LRR_At1g61320_AtMIF1"/>
</dbReference>
<feature type="domain" description="F-box" evidence="1">
    <location>
        <begin position="65"/>
        <end position="101"/>
    </location>
</feature>
<evidence type="ECO:0000313" key="2">
    <source>
        <dbReference type="EMBL" id="CAI0440281.1"/>
    </source>
</evidence>
<dbReference type="AlphaFoldDB" id="A0AAV0M1S7"/>
<evidence type="ECO:0000259" key="1">
    <source>
        <dbReference type="PROSITE" id="PS50181"/>
    </source>
</evidence>
<organism evidence="2 3">
    <name type="scientific">Linum tenue</name>
    <dbReference type="NCBI Taxonomy" id="586396"/>
    <lineage>
        <taxon>Eukaryota</taxon>
        <taxon>Viridiplantae</taxon>
        <taxon>Streptophyta</taxon>
        <taxon>Embryophyta</taxon>
        <taxon>Tracheophyta</taxon>
        <taxon>Spermatophyta</taxon>
        <taxon>Magnoliopsida</taxon>
        <taxon>eudicotyledons</taxon>
        <taxon>Gunneridae</taxon>
        <taxon>Pentapetalae</taxon>
        <taxon>rosids</taxon>
        <taxon>fabids</taxon>
        <taxon>Malpighiales</taxon>
        <taxon>Linaceae</taxon>
        <taxon>Linum</taxon>
    </lineage>
</organism>
<dbReference type="SUPFAM" id="SSF81383">
    <property type="entry name" value="F-box domain"/>
    <property type="match status" value="1"/>
</dbReference>
<keyword evidence="3" id="KW-1185">Reference proteome</keyword>